<protein>
    <recommendedName>
        <fullName evidence="1">MAE-28990/MAE-18760-like HEPN domain-containing protein</fullName>
    </recommendedName>
</protein>
<proteinExistence type="predicted"/>
<organism evidence="2 3">
    <name type="scientific">Prevotella lacticifex</name>
    <dbReference type="NCBI Taxonomy" id="2854755"/>
    <lineage>
        <taxon>Bacteria</taxon>
        <taxon>Pseudomonadati</taxon>
        <taxon>Bacteroidota</taxon>
        <taxon>Bacteroidia</taxon>
        <taxon>Bacteroidales</taxon>
        <taxon>Prevotellaceae</taxon>
        <taxon>Prevotella</taxon>
    </lineage>
</organism>
<gene>
    <name evidence="2" type="ORF">PRLR5076_03720</name>
</gene>
<evidence type="ECO:0000259" key="1">
    <source>
        <dbReference type="Pfam" id="PF18737"/>
    </source>
</evidence>
<reference evidence="2" key="1">
    <citation type="journal article" date="2022" name="Int. J. Syst. Evol. Microbiol.">
        <title>Prevotella lacticifex sp. nov., isolated from the rumen of cows.</title>
        <authorList>
            <person name="Shinkai T."/>
            <person name="Ikeyama N."/>
            <person name="Kumagai M."/>
            <person name="Ohmori H."/>
            <person name="Sakamoto M."/>
            <person name="Ohkuma M."/>
            <person name="Mitsumori M."/>
        </authorList>
    </citation>
    <scope>NUCLEOTIDE SEQUENCE</scope>
    <source>
        <strain evidence="2">R5076</strain>
    </source>
</reference>
<dbReference type="EMBL" id="BPUB01000001">
    <property type="protein sequence ID" value="GJG57521.1"/>
    <property type="molecule type" value="Genomic_DNA"/>
</dbReference>
<dbReference type="InterPro" id="IPR040788">
    <property type="entry name" value="HEPN_MAE_28990"/>
</dbReference>
<sequence length="219" mass="25706">MDVSLFNSEVQADINERIEHLSRIHTMPTRYPFRDKDKSTWRRCAYPMIYAEWEGFFVNTVSIYFREVNKLGLKLDDLHQNYYVRDIEKNFRQLKEYPSKQSQKHSFLKKLQTYFRNLGTVNLKSDVNTESNLGFEVVNAILENLNLQKIPDHIDNNEYSLKNDLNNFLLRNRNGLAHGDPSITVNDTDITSAINLVTRLMNVVQSIFSFGLSNESFRN</sequence>
<dbReference type="Pfam" id="PF18737">
    <property type="entry name" value="HEPN_MAE_28990"/>
    <property type="match status" value="1"/>
</dbReference>
<dbReference type="Proteomes" id="UP000825483">
    <property type="component" value="Unassembled WGS sequence"/>
</dbReference>
<comment type="caution">
    <text evidence="2">The sequence shown here is derived from an EMBL/GenBank/DDBJ whole genome shotgun (WGS) entry which is preliminary data.</text>
</comment>
<evidence type="ECO:0000313" key="3">
    <source>
        <dbReference type="Proteomes" id="UP000825483"/>
    </source>
</evidence>
<dbReference type="RefSeq" id="WP_223929541.1">
    <property type="nucleotide sequence ID" value="NZ_BPTU01000003.1"/>
</dbReference>
<name>A0A9R1C7M4_9BACT</name>
<dbReference type="GeneID" id="72468426"/>
<feature type="domain" description="MAE-28990/MAE-18760-like HEPN" evidence="1">
    <location>
        <begin position="7"/>
        <end position="216"/>
    </location>
</feature>
<keyword evidence="3" id="KW-1185">Reference proteome</keyword>
<evidence type="ECO:0000313" key="2">
    <source>
        <dbReference type="EMBL" id="GJG57521.1"/>
    </source>
</evidence>
<dbReference type="AlphaFoldDB" id="A0A9R1C7M4"/>
<accession>A0A9R1C7M4</accession>